<organism evidence="1 2">
    <name type="scientific">Pluteus cervinus</name>
    <dbReference type="NCBI Taxonomy" id="181527"/>
    <lineage>
        <taxon>Eukaryota</taxon>
        <taxon>Fungi</taxon>
        <taxon>Dikarya</taxon>
        <taxon>Basidiomycota</taxon>
        <taxon>Agaricomycotina</taxon>
        <taxon>Agaricomycetes</taxon>
        <taxon>Agaricomycetidae</taxon>
        <taxon>Agaricales</taxon>
        <taxon>Pluteineae</taxon>
        <taxon>Pluteaceae</taxon>
        <taxon>Pluteus</taxon>
    </lineage>
</organism>
<reference evidence="1 2" key="1">
    <citation type="journal article" date="2019" name="Nat. Ecol. Evol.">
        <title>Megaphylogeny resolves global patterns of mushroom evolution.</title>
        <authorList>
            <person name="Varga T."/>
            <person name="Krizsan K."/>
            <person name="Foldi C."/>
            <person name="Dima B."/>
            <person name="Sanchez-Garcia M."/>
            <person name="Sanchez-Ramirez S."/>
            <person name="Szollosi G.J."/>
            <person name="Szarkandi J.G."/>
            <person name="Papp V."/>
            <person name="Albert L."/>
            <person name="Andreopoulos W."/>
            <person name="Angelini C."/>
            <person name="Antonin V."/>
            <person name="Barry K.W."/>
            <person name="Bougher N.L."/>
            <person name="Buchanan P."/>
            <person name="Buyck B."/>
            <person name="Bense V."/>
            <person name="Catcheside P."/>
            <person name="Chovatia M."/>
            <person name="Cooper J."/>
            <person name="Damon W."/>
            <person name="Desjardin D."/>
            <person name="Finy P."/>
            <person name="Geml J."/>
            <person name="Haridas S."/>
            <person name="Hughes K."/>
            <person name="Justo A."/>
            <person name="Karasinski D."/>
            <person name="Kautmanova I."/>
            <person name="Kiss B."/>
            <person name="Kocsube S."/>
            <person name="Kotiranta H."/>
            <person name="LaButti K.M."/>
            <person name="Lechner B.E."/>
            <person name="Liimatainen K."/>
            <person name="Lipzen A."/>
            <person name="Lukacs Z."/>
            <person name="Mihaltcheva S."/>
            <person name="Morgado L.N."/>
            <person name="Niskanen T."/>
            <person name="Noordeloos M.E."/>
            <person name="Ohm R.A."/>
            <person name="Ortiz-Santana B."/>
            <person name="Ovrebo C."/>
            <person name="Racz N."/>
            <person name="Riley R."/>
            <person name="Savchenko A."/>
            <person name="Shiryaev A."/>
            <person name="Soop K."/>
            <person name="Spirin V."/>
            <person name="Szebenyi C."/>
            <person name="Tomsovsky M."/>
            <person name="Tulloss R.E."/>
            <person name="Uehling J."/>
            <person name="Grigoriev I.V."/>
            <person name="Vagvolgyi C."/>
            <person name="Papp T."/>
            <person name="Martin F.M."/>
            <person name="Miettinen O."/>
            <person name="Hibbett D.S."/>
            <person name="Nagy L.G."/>
        </authorList>
    </citation>
    <scope>NUCLEOTIDE SEQUENCE [LARGE SCALE GENOMIC DNA]</scope>
    <source>
        <strain evidence="1 2">NL-1719</strain>
    </source>
</reference>
<keyword evidence="2" id="KW-1185">Reference proteome</keyword>
<evidence type="ECO:0000313" key="1">
    <source>
        <dbReference type="EMBL" id="TFK67966.1"/>
    </source>
</evidence>
<proteinExistence type="predicted"/>
<sequence length="125" mass="13764">QFLGGSLGIAHVPGQTFRPVLIFVSSPVFSAISTVLFALLSGVMLFSHFRRGKGETFTLFSIASALGESNLPTRFSQYKEEKNGLNGQQFEERVKEDLGEQEVVLRKNLFGVGVHQLEFRSEGGL</sequence>
<feature type="non-terminal residue" evidence="1">
    <location>
        <position position="1"/>
    </location>
</feature>
<gene>
    <name evidence="1" type="ORF">BDN72DRAFT_898559</name>
</gene>
<dbReference type="EMBL" id="ML208363">
    <property type="protein sequence ID" value="TFK67966.1"/>
    <property type="molecule type" value="Genomic_DNA"/>
</dbReference>
<name>A0ACD3ARN2_9AGAR</name>
<protein>
    <submittedName>
        <fullName evidence="1">Uncharacterized protein</fullName>
    </submittedName>
</protein>
<accession>A0ACD3ARN2</accession>
<dbReference type="Proteomes" id="UP000308600">
    <property type="component" value="Unassembled WGS sequence"/>
</dbReference>
<evidence type="ECO:0000313" key="2">
    <source>
        <dbReference type="Proteomes" id="UP000308600"/>
    </source>
</evidence>